<dbReference type="InterPro" id="IPR025420">
    <property type="entry name" value="DUF4143"/>
</dbReference>
<organism evidence="3 4">
    <name type="scientific">Arthrobacter pigmenti</name>
    <dbReference type="NCBI Taxonomy" id="271432"/>
    <lineage>
        <taxon>Bacteria</taxon>
        <taxon>Bacillati</taxon>
        <taxon>Actinomycetota</taxon>
        <taxon>Actinomycetes</taxon>
        <taxon>Micrococcales</taxon>
        <taxon>Micrococcaceae</taxon>
        <taxon>Arthrobacter</taxon>
    </lineage>
</organism>
<sequence>MASYVERVVDKELDELFPTLSAIALDGPKGVGKTATAARRAASTFFLDSPAERELLRADPRAILRAHPPVLVDEWQFEPPLWDVVRRAVDDGAAPASFLLTGSATPRPGTDTHSGAGRIVSLRMRPLAFSERRLAEPTVSLAAMFNKDSAISGRSTLELPDYVREILASGFPGIRTLPPRARRLQLAGYVDRIVDRDVPEQGYALRRPQSLRLWLTAYSAATSTTASYSRILDAATTGDSDKPSKVTTATYRDLLTRLWILDPLPAWVPSPNPFTRLAVMPKHQLADPALAATLTGTTEQSIGSTRGFAGGGWLGQLFESLATLSVRVLAQAAEASVGHFRTRNGDREVDLVLERYDGKLVALEIKLAATVSDRDVNHLHWLRSVLGDRLADAAVLTTGPAAYRRADGIAVIPLSLLGP</sequence>
<keyword evidence="4" id="KW-1185">Reference proteome</keyword>
<name>A0A846RNU1_9MICC</name>
<dbReference type="RefSeq" id="WP_167991210.1">
    <property type="nucleotide sequence ID" value="NZ_JAATJL010000001.1"/>
</dbReference>
<gene>
    <name evidence="3" type="ORF">BJ994_000531</name>
</gene>
<dbReference type="InterPro" id="IPR041682">
    <property type="entry name" value="AAA_14"/>
</dbReference>
<dbReference type="Pfam" id="PF13173">
    <property type="entry name" value="AAA_14"/>
    <property type="match status" value="1"/>
</dbReference>
<dbReference type="Pfam" id="PF13635">
    <property type="entry name" value="DUF4143"/>
    <property type="match status" value="1"/>
</dbReference>
<comment type="caution">
    <text evidence="3">The sequence shown here is derived from an EMBL/GenBank/DDBJ whole genome shotgun (WGS) entry which is preliminary data.</text>
</comment>
<evidence type="ECO:0000259" key="2">
    <source>
        <dbReference type="Pfam" id="PF13635"/>
    </source>
</evidence>
<dbReference type="EMBL" id="JAATJL010000001">
    <property type="protein sequence ID" value="NJC21455.1"/>
    <property type="molecule type" value="Genomic_DNA"/>
</dbReference>
<dbReference type="PANTHER" id="PTHR43566">
    <property type="entry name" value="CONSERVED PROTEIN"/>
    <property type="match status" value="1"/>
</dbReference>
<proteinExistence type="predicted"/>
<dbReference type="AlphaFoldDB" id="A0A846RNU1"/>
<evidence type="ECO:0000313" key="4">
    <source>
        <dbReference type="Proteomes" id="UP000547458"/>
    </source>
</evidence>
<evidence type="ECO:0000313" key="3">
    <source>
        <dbReference type="EMBL" id="NJC21455.1"/>
    </source>
</evidence>
<protein>
    <recommendedName>
        <fullName evidence="5">ATP-binding protein</fullName>
    </recommendedName>
</protein>
<accession>A0A846RNU1</accession>
<dbReference type="Proteomes" id="UP000547458">
    <property type="component" value="Unassembled WGS sequence"/>
</dbReference>
<dbReference type="PANTHER" id="PTHR43566:SF2">
    <property type="entry name" value="DUF4143 DOMAIN-CONTAINING PROTEIN"/>
    <property type="match status" value="1"/>
</dbReference>
<reference evidence="3 4" key="1">
    <citation type="submission" date="2020-03" db="EMBL/GenBank/DDBJ databases">
        <title>Sequencing the genomes of 1000 actinobacteria strains.</title>
        <authorList>
            <person name="Klenk H.-P."/>
        </authorList>
    </citation>
    <scope>NUCLEOTIDE SEQUENCE [LARGE SCALE GENOMIC DNA]</scope>
    <source>
        <strain evidence="3 4">DSM 16403</strain>
    </source>
</reference>
<evidence type="ECO:0008006" key="5">
    <source>
        <dbReference type="Google" id="ProtNLM"/>
    </source>
</evidence>
<evidence type="ECO:0000259" key="1">
    <source>
        <dbReference type="Pfam" id="PF13173"/>
    </source>
</evidence>
<feature type="domain" description="AAA" evidence="1">
    <location>
        <begin position="22"/>
        <end position="131"/>
    </location>
</feature>
<feature type="domain" description="DUF4143" evidence="2">
    <location>
        <begin position="196"/>
        <end position="367"/>
    </location>
</feature>